<keyword evidence="2" id="KW-0732">Signal</keyword>
<comment type="caution">
    <text evidence="4">The sequence shown here is derived from an EMBL/GenBank/DDBJ whole genome shotgun (WGS) entry which is preliminary data.</text>
</comment>
<dbReference type="Pfam" id="PF05239">
    <property type="entry name" value="PRC"/>
    <property type="match status" value="2"/>
</dbReference>
<feature type="domain" description="PRC-barrel" evidence="3">
    <location>
        <begin position="239"/>
        <end position="314"/>
    </location>
</feature>
<protein>
    <submittedName>
        <fullName evidence="4">Photosystem reaction center subunit H</fullName>
    </submittedName>
</protein>
<dbReference type="InterPro" id="IPR027275">
    <property type="entry name" value="PRC-brl_dom"/>
</dbReference>
<dbReference type="EMBL" id="JEMU01000009">
    <property type="protein sequence ID" value="KAJ02798.1"/>
    <property type="molecule type" value="Genomic_DNA"/>
</dbReference>
<dbReference type="InterPro" id="IPR011033">
    <property type="entry name" value="PRC_barrel-like_sf"/>
</dbReference>
<dbReference type="Proteomes" id="UP000027337">
    <property type="component" value="Unassembled WGS sequence"/>
</dbReference>
<feature type="signal peptide" evidence="2">
    <location>
        <begin position="1"/>
        <end position="20"/>
    </location>
</feature>
<dbReference type="Gene3D" id="2.30.30.240">
    <property type="entry name" value="PRC-barrel domain"/>
    <property type="match status" value="2"/>
</dbReference>
<evidence type="ECO:0000256" key="1">
    <source>
        <dbReference type="SAM" id="Coils"/>
    </source>
</evidence>
<organism evidence="4 5">
    <name type="scientific">Sulfitobacter mediterraneus</name>
    <dbReference type="NCBI Taxonomy" id="83219"/>
    <lineage>
        <taxon>Bacteria</taxon>
        <taxon>Pseudomonadati</taxon>
        <taxon>Pseudomonadota</taxon>
        <taxon>Alphaproteobacteria</taxon>
        <taxon>Rhodobacterales</taxon>
        <taxon>Roseobacteraceae</taxon>
        <taxon>Sulfitobacter</taxon>
    </lineage>
</organism>
<dbReference type="PANTHER" id="PTHR36505">
    <property type="entry name" value="BLR1072 PROTEIN"/>
    <property type="match status" value="1"/>
</dbReference>
<reference evidence="4 5" key="1">
    <citation type="journal article" date="2014" name="Genome Announc.">
        <title>Draft Genome Sequences of Two Isolates of the Roseobacter Group, Sulfitobacter sp. Strains 3SOLIMAR09 and 1FIGIMAR09, from Harbors of Mallorca Island (Mediterranean Sea).</title>
        <authorList>
            <person name="Mas-Llado M."/>
            <person name="Pina-Villalonga J.M."/>
            <person name="Brunet-Galmes I."/>
            <person name="Nogales B."/>
            <person name="Bosch R."/>
        </authorList>
    </citation>
    <scope>NUCLEOTIDE SEQUENCE [LARGE SCALE GENOMIC DNA]</scope>
    <source>
        <strain evidence="4 5">1FIGIMAR09</strain>
    </source>
</reference>
<evidence type="ECO:0000256" key="2">
    <source>
        <dbReference type="SAM" id="SignalP"/>
    </source>
</evidence>
<keyword evidence="1" id="KW-0175">Coiled coil</keyword>
<dbReference type="PANTHER" id="PTHR36505:SF1">
    <property type="entry name" value="BLR1072 PROTEIN"/>
    <property type="match status" value="1"/>
</dbReference>
<dbReference type="SUPFAM" id="SSF50346">
    <property type="entry name" value="PRC-barrel domain"/>
    <property type="match status" value="2"/>
</dbReference>
<accession>A0A061ST28</accession>
<dbReference type="RefSeq" id="WP_037908660.1">
    <property type="nucleotide sequence ID" value="NZ_JEMU01000009.1"/>
</dbReference>
<feature type="coiled-coil region" evidence="1">
    <location>
        <begin position="173"/>
        <end position="211"/>
    </location>
</feature>
<keyword evidence="5" id="KW-1185">Reference proteome</keyword>
<gene>
    <name evidence="4" type="ORF">PM02_11935</name>
</gene>
<feature type="domain" description="PRC-barrel" evidence="3">
    <location>
        <begin position="36"/>
        <end position="132"/>
    </location>
</feature>
<name>A0A061ST28_9RHOB</name>
<dbReference type="AlphaFoldDB" id="A0A061ST28"/>
<dbReference type="eggNOG" id="COG3861">
    <property type="taxonomic scope" value="Bacteria"/>
</dbReference>
<proteinExistence type="predicted"/>
<feature type="chain" id="PRO_5001606343" evidence="2">
    <location>
        <begin position="21"/>
        <end position="324"/>
    </location>
</feature>
<evidence type="ECO:0000313" key="4">
    <source>
        <dbReference type="EMBL" id="KAJ02798.1"/>
    </source>
</evidence>
<evidence type="ECO:0000259" key="3">
    <source>
        <dbReference type="Pfam" id="PF05239"/>
    </source>
</evidence>
<evidence type="ECO:0000313" key="5">
    <source>
        <dbReference type="Proteomes" id="UP000027337"/>
    </source>
</evidence>
<dbReference type="STRING" id="83219.PM02_11935"/>
<sequence>MKRFLTTTAVALTLSSAAFAGSHSGMITTVEAEKSDFFASDLIGMRIYNSETDIDPMTPLADGAEREWDDIGEINDIIISESGDVRAVILGVGGFLGLGERDVSVSMDDIKVLREAGDSDDRFLVVTTSKEMLEKAPAFEREMEQAANNIKAETHAMAETVEAEATDLKQDLVASANDAAEGVEIRIDEVAQETEAEAEQLTAEADAAIDAPVLGRPMVERDGFEPMDIEVARADPLTAEKIQGAAVMGQNDESVGEIDALVLTDKGEVAEVVINVGGFLGLGEKPVAVPFEQLQILRDVDGDDLRIYIDANEAALKAKPEYKG</sequence>